<reference evidence="2" key="1">
    <citation type="submission" date="2020-12" db="EMBL/GenBank/DDBJ databases">
        <title>Metabolic potential, ecology and presence of endohyphal bacteria is reflected in genomic diversity of Mucoromycotina.</title>
        <authorList>
            <person name="Muszewska A."/>
            <person name="Okrasinska A."/>
            <person name="Steczkiewicz K."/>
            <person name="Drgas O."/>
            <person name="Orlowska M."/>
            <person name="Perlinska-Lenart U."/>
            <person name="Aleksandrzak-Piekarczyk T."/>
            <person name="Szatraj K."/>
            <person name="Zielenkiewicz U."/>
            <person name="Pilsyk S."/>
            <person name="Malc E."/>
            <person name="Mieczkowski P."/>
            <person name="Kruszewska J.S."/>
            <person name="Biernat P."/>
            <person name="Pawlowska J."/>
        </authorList>
    </citation>
    <scope>NUCLEOTIDE SEQUENCE</scope>
    <source>
        <strain evidence="2">CBS 226.32</strain>
    </source>
</reference>
<feature type="domain" description="Reverse transcriptase" evidence="1">
    <location>
        <begin position="47"/>
        <end position="175"/>
    </location>
</feature>
<name>A0A8H7V3K7_9FUNG</name>
<dbReference type="InterPro" id="IPR000477">
    <property type="entry name" value="RT_dom"/>
</dbReference>
<keyword evidence="3" id="KW-1185">Reference proteome</keyword>
<protein>
    <recommendedName>
        <fullName evidence="1">Reverse transcriptase domain-containing protein</fullName>
    </recommendedName>
</protein>
<organism evidence="2 3">
    <name type="scientific">Mucor plumbeus</name>
    <dbReference type="NCBI Taxonomy" id="97098"/>
    <lineage>
        <taxon>Eukaryota</taxon>
        <taxon>Fungi</taxon>
        <taxon>Fungi incertae sedis</taxon>
        <taxon>Mucoromycota</taxon>
        <taxon>Mucoromycotina</taxon>
        <taxon>Mucoromycetes</taxon>
        <taxon>Mucorales</taxon>
        <taxon>Mucorineae</taxon>
        <taxon>Mucoraceae</taxon>
        <taxon>Mucor</taxon>
    </lineage>
</organism>
<evidence type="ECO:0000259" key="1">
    <source>
        <dbReference type="Pfam" id="PF00078"/>
    </source>
</evidence>
<sequence>MHKKRISSVLLQKRPVYPRPKFEPEKKWAEILFSVNVEFKTTQNRDPLSPLLFDIALESFLLSIIQDPQFQGFQVQDALLSPPAGSPTIVSPQLKCLAYADDVCILMQDSADLTRLKHHMRRYAAVSNAKFNEDKSEGFSLNGSLSLAWQTQFLNMNIQLYHHQGSGNAFRYLGLYFAYTPAQRAQTEEMLLLSVRQQCHIYGQRQLSILVFDC</sequence>
<proteinExistence type="predicted"/>
<dbReference type="EMBL" id="JAEPRC010000325">
    <property type="protein sequence ID" value="KAG2200124.1"/>
    <property type="molecule type" value="Genomic_DNA"/>
</dbReference>
<comment type="caution">
    <text evidence="2">The sequence shown here is derived from an EMBL/GenBank/DDBJ whole genome shotgun (WGS) entry which is preliminary data.</text>
</comment>
<gene>
    <name evidence="2" type="ORF">INT46_000206</name>
</gene>
<evidence type="ECO:0000313" key="3">
    <source>
        <dbReference type="Proteomes" id="UP000650833"/>
    </source>
</evidence>
<dbReference type="Pfam" id="PF00078">
    <property type="entry name" value="RVT_1"/>
    <property type="match status" value="1"/>
</dbReference>
<dbReference type="OrthoDB" id="2288387at2759"/>
<dbReference type="AlphaFoldDB" id="A0A8H7V3K7"/>
<dbReference type="Proteomes" id="UP000650833">
    <property type="component" value="Unassembled WGS sequence"/>
</dbReference>
<accession>A0A8H7V3K7</accession>
<evidence type="ECO:0000313" key="2">
    <source>
        <dbReference type="EMBL" id="KAG2200124.1"/>
    </source>
</evidence>